<dbReference type="RefSeq" id="WP_052373991.1">
    <property type="nucleotide sequence ID" value="NZ_ASRX01000003.1"/>
</dbReference>
<protein>
    <submittedName>
        <fullName evidence="2">Uncharacterized protein</fullName>
    </submittedName>
</protein>
<proteinExistence type="predicted"/>
<name>A0A017TJ04_9BACT</name>
<keyword evidence="1" id="KW-0472">Membrane</keyword>
<accession>A0A017TJ04</accession>
<feature type="transmembrane region" description="Helical" evidence="1">
    <location>
        <begin position="90"/>
        <end position="111"/>
    </location>
</feature>
<dbReference type="STRING" id="1192034.CAP_4101"/>
<keyword evidence="1" id="KW-1133">Transmembrane helix</keyword>
<reference evidence="2 3" key="1">
    <citation type="submission" date="2013-05" db="EMBL/GenBank/DDBJ databases">
        <title>Genome assembly of Chondromyces apiculatus DSM 436.</title>
        <authorList>
            <person name="Sharma G."/>
            <person name="Khatri I."/>
            <person name="Kaur C."/>
            <person name="Mayilraj S."/>
            <person name="Subramanian S."/>
        </authorList>
    </citation>
    <scope>NUCLEOTIDE SEQUENCE [LARGE SCALE GENOMIC DNA]</scope>
    <source>
        <strain evidence="2 3">DSM 436</strain>
    </source>
</reference>
<keyword evidence="1" id="KW-0812">Transmembrane</keyword>
<dbReference type="AlphaFoldDB" id="A0A017TJ04"/>
<keyword evidence="3" id="KW-1185">Reference proteome</keyword>
<evidence type="ECO:0000313" key="3">
    <source>
        <dbReference type="Proteomes" id="UP000019678"/>
    </source>
</evidence>
<evidence type="ECO:0000256" key="1">
    <source>
        <dbReference type="SAM" id="Phobius"/>
    </source>
</evidence>
<dbReference type="EMBL" id="ASRX01000003">
    <property type="protein sequence ID" value="EYF08571.1"/>
    <property type="molecule type" value="Genomic_DNA"/>
</dbReference>
<sequence length="147" mass="15299">MPERQEFPKQIPYEEGMQIPDGYTLEMRARRGLVIAGAVTFGTMYGLSLIGGVQSISDGNGDFGALVVPLVGPFIALATSDASIDGELGAVLVVDGIAQIGGALMLLGGLLSQKKVLIRNDLASEHVEIVPFATGRGDLGLGIRGTM</sequence>
<gene>
    <name evidence="2" type="ORF">CAP_4101</name>
</gene>
<feature type="transmembrane region" description="Helical" evidence="1">
    <location>
        <begin position="32"/>
        <end position="51"/>
    </location>
</feature>
<organism evidence="2 3">
    <name type="scientific">Chondromyces apiculatus DSM 436</name>
    <dbReference type="NCBI Taxonomy" id="1192034"/>
    <lineage>
        <taxon>Bacteria</taxon>
        <taxon>Pseudomonadati</taxon>
        <taxon>Myxococcota</taxon>
        <taxon>Polyangia</taxon>
        <taxon>Polyangiales</taxon>
        <taxon>Polyangiaceae</taxon>
        <taxon>Chondromyces</taxon>
    </lineage>
</organism>
<dbReference type="Proteomes" id="UP000019678">
    <property type="component" value="Unassembled WGS sequence"/>
</dbReference>
<comment type="caution">
    <text evidence="2">The sequence shown here is derived from an EMBL/GenBank/DDBJ whole genome shotgun (WGS) entry which is preliminary data.</text>
</comment>
<evidence type="ECO:0000313" key="2">
    <source>
        <dbReference type="EMBL" id="EYF08571.1"/>
    </source>
</evidence>